<name>A0A6L2MF11_TANCI</name>
<comment type="caution">
    <text evidence="2">The sequence shown here is derived from an EMBL/GenBank/DDBJ whole genome shotgun (WGS) entry which is preliminary data.</text>
</comment>
<accession>A0A6L2MF11</accession>
<sequence length="600" mass="69321">TAEEKKTRKIDRLARSLLIQGLLNDIYSLIDSNEMAKDLWDALEGQMHGSEYGEQDRKTAILYEYETFKANEGEQLLDTYLRYLQMINGLKKCGYKKDNCELNYKFLNNLQPEWKQYGDVNDALGYKKKAVVVTLDPLALVAEKTNELNANMVFMAQIEKVLSELDESSSSVEDTIAEKHIEKANQQSKDFKNQNKDLQEKYDVLINQVNTFEEQNNEFNEQIKVLNEKIADLLDQTKVLKDQLQVKHVMIDTHVECHAKYAKLEEERYEYMIRYSALFDNDKQHRKQIVGQEVLFDKMSVELVELDKHVGDLKNTVLEKDFKISELEECVCNKDLEIEKYLERLNVCENKLHKIGQTNQTVHMIMPSKDNLYNGRKGIGFENSSYFEKAKDLRLTLYDEKVIGLGYTSIFLTHSDEALEIEKFKRSRENKIEFAYDYGNLNASYVNEKINFSDDYFQEIINPDFKKIDSPFQQTSSLKLYVSNVLLETIIIDLEDEVVSLLEKEKANLKTIESLKSKGFELSENAISESENQSENNCHVFEKECDKVENSKVIAPGMFKLSVSQSVSPISMSKTSCESSNVENLDTFSSVKRPKNSGVI</sequence>
<dbReference type="Pfam" id="PF14223">
    <property type="entry name" value="Retrotran_gag_2"/>
    <property type="match status" value="1"/>
</dbReference>
<proteinExistence type="predicted"/>
<keyword evidence="1" id="KW-0175">Coiled coil</keyword>
<feature type="non-terminal residue" evidence="2">
    <location>
        <position position="1"/>
    </location>
</feature>
<evidence type="ECO:0008006" key="3">
    <source>
        <dbReference type="Google" id="ProtNLM"/>
    </source>
</evidence>
<feature type="coiled-coil region" evidence="1">
    <location>
        <begin position="181"/>
        <end position="243"/>
    </location>
</feature>
<dbReference type="EMBL" id="BKCJ010006515">
    <property type="protein sequence ID" value="GEU72551.1"/>
    <property type="molecule type" value="Genomic_DNA"/>
</dbReference>
<evidence type="ECO:0000256" key="1">
    <source>
        <dbReference type="SAM" id="Coils"/>
    </source>
</evidence>
<protein>
    <recommendedName>
        <fullName evidence="3">Integrase, catalytic region, zinc finger, CCHC-type, peptidase aspartic, catalytic</fullName>
    </recommendedName>
</protein>
<organism evidence="2">
    <name type="scientific">Tanacetum cinerariifolium</name>
    <name type="common">Dalmatian daisy</name>
    <name type="synonym">Chrysanthemum cinerariifolium</name>
    <dbReference type="NCBI Taxonomy" id="118510"/>
    <lineage>
        <taxon>Eukaryota</taxon>
        <taxon>Viridiplantae</taxon>
        <taxon>Streptophyta</taxon>
        <taxon>Embryophyta</taxon>
        <taxon>Tracheophyta</taxon>
        <taxon>Spermatophyta</taxon>
        <taxon>Magnoliopsida</taxon>
        <taxon>eudicotyledons</taxon>
        <taxon>Gunneridae</taxon>
        <taxon>Pentapetalae</taxon>
        <taxon>asterids</taxon>
        <taxon>campanulids</taxon>
        <taxon>Asterales</taxon>
        <taxon>Asteraceae</taxon>
        <taxon>Asteroideae</taxon>
        <taxon>Anthemideae</taxon>
        <taxon>Anthemidinae</taxon>
        <taxon>Tanacetum</taxon>
    </lineage>
</organism>
<reference evidence="2" key="1">
    <citation type="journal article" date="2019" name="Sci. Rep.">
        <title>Draft genome of Tanacetum cinerariifolium, the natural source of mosquito coil.</title>
        <authorList>
            <person name="Yamashiro T."/>
            <person name="Shiraishi A."/>
            <person name="Satake H."/>
            <person name="Nakayama K."/>
        </authorList>
    </citation>
    <scope>NUCLEOTIDE SEQUENCE</scope>
</reference>
<dbReference type="AlphaFoldDB" id="A0A6L2MF11"/>
<gene>
    <name evidence="2" type="ORF">Tci_044529</name>
</gene>
<evidence type="ECO:0000313" key="2">
    <source>
        <dbReference type="EMBL" id="GEU72551.1"/>
    </source>
</evidence>